<keyword evidence="3" id="KW-1185">Reference proteome</keyword>
<dbReference type="EMBL" id="SSMQ01000004">
    <property type="protein sequence ID" value="TKD12022.1"/>
    <property type="molecule type" value="Genomic_DNA"/>
</dbReference>
<dbReference type="Proteomes" id="UP000309215">
    <property type="component" value="Unassembled WGS sequence"/>
</dbReference>
<dbReference type="PROSITE" id="PS51257">
    <property type="entry name" value="PROKAR_LIPOPROTEIN"/>
    <property type="match status" value="1"/>
</dbReference>
<dbReference type="RefSeq" id="WP_136927817.1">
    <property type="nucleotide sequence ID" value="NZ_SSMQ01000004.1"/>
</dbReference>
<evidence type="ECO:0000313" key="2">
    <source>
        <dbReference type="EMBL" id="TKD12022.1"/>
    </source>
</evidence>
<name>A0A4U1JHG3_9BACT</name>
<accession>A0A4U1JHG3</accession>
<evidence type="ECO:0008006" key="4">
    <source>
        <dbReference type="Google" id="ProtNLM"/>
    </source>
</evidence>
<gene>
    <name evidence="2" type="ORF">E8A74_05245</name>
</gene>
<evidence type="ECO:0000256" key="1">
    <source>
        <dbReference type="SAM" id="SignalP"/>
    </source>
</evidence>
<organism evidence="2 3">
    <name type="scientific">Polyangium fumosum</name>
    <dbReference type="NCBI Taxonomy" id="889272"/>
    <lineage>
        <taxon>Bacteria</taxon>
        <taxon>Pseudomonadati</taxon>
        <taxon>Myxococcota</taxon>
        <taxon>Polyangia</taxon>
        <taxon>Polyangiales</taxon>
        <taxon>Polyangiaceae</taxon>
        <taxon>Polyangium</taxon>
    </lineage>
</organism>
<dbReference type="OrthoDB" id="9856255at2"/>
<feature type="signal peptide" evidence="1">
    <location>
        <begin position="1"/>
        <end position="32"/>
    </location>
</feature>
<protein>
    <recommendedName>
        <fullName evidence="4">Lipoprotein</fullName>
    </recommendedName>
</protein>
<reference evidence="2 3" key="1">
    <citation type="submission" date="2019-04" db="EMBL/GenBank/DDBJ databases">
        <authorList>
            <person name="Li Y."/>
            <person name="Wang J."/>
        </authorList>
    </citation>
    <scope>NUCLEOTIDE SEQUENCE [LARGE SCALE GENOMIC DNA]</scope>
    <source>
        <strain evidence="2 3">DSM 14668</strain>
    </source>
</reference>
<dbReference type="AlphaFoldDB" id="A0A4U1JHG3"/>
<keyword evidence="1" id="KW-0732">Signal</keyword>
<evidence type="ECO:0000313" key="3">
    <source>
        <dbReference type="Proteomes" id="UP000309215"/>
    </source>
</evidence>
<sequence>MLRTSHERSRLVFFCCLLLGLSACTFPAIDYAEPDESGGEGPACAATPKCANDVQNCAKQATGQRSMCVSQCEKGWPSGSSFDGDCSACETAHDTALNNCVAQCETCSASGGCTNALDSCRALLGFP</sequence>
<comment type="caution">
    <text evidence="2">The sequence shown here is derived from an EMBL/GenBank/DDBJ whole genome shotgun (WGS) entry which is preliminary data.</text>
</comment>
<proteinExistence type="predicted"/>
<feature type="chain" id="PRO_5020409060" description="Lipoprotein" evidence="1">
    <location>
        <begin position="33"/>
        <end position="127"/>
    </location>
</feature>